<keyword evidence="3" id="KW-0238">DNA-binding</keyword>
<dbReference type="Gene3D" id="1.10.10.10">
    <property type="entry name" value="Winged helix-like DNA-binding domain superfamily/Winged helix DNA-binding domain"/>
    <property type="match status" value="1"/>
</dbReference>
<protein>
    <submittedName>
        <fullName evidence="3">DNA-binding transcriptional regulator</fullName>
    </submittedName>
</protein>
<dbReference type="InterPro" id="IPR036390">
    <property type="entry name" value="WH_DNA-bd_sf"/>
</dbReference>
<sequence length="343" mass="38872">MFDSDNPHHKKARKLFEIIEMLRDRPCTSRELSQRLGISQRSVQRCLRDLQDLQIGLRQNKNIAGVFIYSLPSQAEQLNEVETLITHNAVRMLYHHATSPNHHYLRVLEKLAAKLGEPARSIVQRSTRNLKQRVSPVPDEGRTLETVARAWLHGKVVQFDYQSPGHTEGRQKYELEVYFVEVSRSNLATYVIGFERKYHQQIRTFKLSRMKNAVVQATTYQIPDSFDPSLYLSGAWGVIGASSGTPVSVRLKFDREATVRLQEGGYPNLTITHEFADGSSIASIQVGTDLQGFPREILPWVLSWGSKVQVLEPQSLRDRCQQEALAMLAHFASGAACPHVQPS</sequence>
<dbReference type="InterPro" id="IPR026881">
    <property type="entry name" value="WYL_dom"/>
</dbReference>
<dbReference type="Pfam" id="PF25583">
    <property type="entry name" value="WCX"/>
    <property type="match status" value="1"/>
</dbReference>
<dbReference type="EMBL" id="BMOD01000003">
    <property type="protein sequence ID" value="GGJ27345.1"/>
    <property type="molecule type" value="Genomic_DNA"/>
</dbReference>
<dbReference type="RefSeq" id="WP_189001327.1">
    <property type="nucleotide sequence ID" value="NZ_BMOD01000003.1"/>
</dbReference>
<dbReference type="InterPro" id="IPR036388">
    <property type="entry name" value="WH-like_DNA-bd_sf"/>
</dbReference>
<dbReference type="InterPro" id="IPR011991">
    <property type="entry name" value="ArsR-like_HTH"/>
</dbReference>
<dbReference type="InterPro" id="IPR051534">
    <property type="entry name" value="CBASS_pafABC_assoc_protein"/>
</dbReference>
<dbReference type="GO" id="GO:0003677">
    <property type="term" value="F:DNA binding"/>
    <property type="evidence" value="ECO:0007669"/>
    <property type="project" value="UniProtKB-KW"/>
</dbReference>
<dbReference type="CDD" id="cd00090">
    <property type="entry name" value="HTH_ARSR"/>
    <property type="match status" value="1"/>
</dbReference>
<dbReference type="Proteomes" id="UP000632222">
    <property type="component" value="Unassembled WGS sequence"/>
</dbReference>
<dbReference type="PANTHER" id="PTHR34580">
    <property type="match status" value="1"/>
</dbReference>
<comment type="caution">
    <text evidence="3">The sequence shown here is derived from an EMBL/GenBank/DDBJ whole genome shotgun (WGS) entry which is preliminary data.</text>
</comment>
<name>A0ABQ2CYV6_9DEIO</name>
<evidence type="ECO:0000259" key="1">
    <source>
        <dbReference type="Pfam" id="PF13280"/>
    </source>
</evidence>
<dbReference type="SUPFAM" id="SSF46785">
    <property type="entry name" value="Winged helix' DNA-binding domain"/>
    <property type="match status" value="1"/>
</dbReference>
<dbReference type="PANTHER" id="PTHR34580:SF1">
    <property type="entry name" value="PROTEIN PAFC"/>
    <property type="match status" value="1"/>
</dbReference>
<evidence type="ECO:0000259" key="2">
    <source>
        <dbReference type="Pfam" id="PF25583"/>
    </source>
</evidence>
<dbReference type="InterPro" id="IPR057727">
    <property type="entry name" value="WCX_dom"/>
</dbReference>
<proteinExistence type="predicted"/>
<keyword evidence="4" id="KW-1185">Reference proteome</keyword>
<organism evidence="3 4">
    <name type="scientific">Deinococcus roseus</name>
    <dbReference type="NCBI Taxonomy" id="392414"/>
    <lineage>
        <taxon>Bacteria</taxon>
        <taxon>Thermotogati</taxon>
        <taxon>Deinococcota</taxon>
        <taxon>Deinococci</taxon>
        <taxon>Deinococcales</taxon>
        <taxon>Deinococcaceae</taxon>
        <taxon>Deinococcus</taxon>
    </lineage>
</organism>
<dbReference type="Pfam" id="PF13280">
    <property type="entry name" value="WYL"/>
    <property type="match status" value="1"/>
</dbReference>
<dbReference type="Pfam" id="PF13412">
    <property type="entry name" value="HTH_24"/>
    <property type="match status" value="1"/>
</dbReference>
<feature type="domain" description="WYL" evidence="1">
    <location>
        <begin position="143"/>
        <end position="214"/>
    </location>
</feature>
<feature type="domain" description="WCX" evidence="2">
    <location>
        <begin position="246"/>
        <end position="328"/>
    </location>
</feature>
<evidence type="ECO:0000313" key="3">
    <source>
        <dbReference type="EMBL" id="GGJ27345.1"/>
    </source>
</evidence>
<accession>A0ABQ2CYV6</accession>
<evidence type="ECO:0000313" key="4">
    <source>
        <dbReference type="Proteomes" id="UP000632222"/>
    </source>
</evidence>
<reference evidence="4" key="1">
    <citation type="journal article" date="2019" name="Int. J. Syst. Evol. Microbiol.">
        <title>The Global Catalogue of Microorganisms (GCM) 10K type strain sequencing project: providing services to taxonomists for standard genome sequencing and annotation.</title>
        <authorList>
            <consortium name="The Broad Institute Genomics Platform"/>
            <consortium name="The Broad Institute Genome Sequencing Center for Infectious Disease"/>
            <person name="Wu L."/>
            <person name="Ma J."/>
        </authorList>
    </citation>
    <scope>NUCLEOTIDE SEQUENCE [LARGE SCALE GENOMIC DNA]</scope>
    <source>
        <strain evidence="4">JCM 14370</strain>
    </source>
</reference>
<gene>
    <name evidence="3" type="ORF">GCM10008938_11800</name>
</gene>